<gene>
    <name evidence="6" type="ORF">CGC53_07100</name>
</gene>
<organism evidence="6 7">
    <name type="scientific">Capnocytophaga leadbetteri</name>
    <dbReference type="NCBI Taxonomy" id="327575"/>
    <lineage>
        <taxon>Bacteria</taxon>
        <taxon>Pseudomonadati</taxon>
        <taxon>Bacteroidota</taxon>
        <taxon>Flavobacteriia</taxon>
        <taxon>Flavobacteriales</taxon>
        <taxon>Flavobacteriaceae</taxon>
        <taxon>Capnocytophaga</taxon>
    </lineage>
</organism>
<evidence type="ECO:0000313" key="6">
    <source>
        <dbReference type="EMBL" id="ATA82128.1"/>
    </source>
</evidence>
<proteinExistence type="predicted"/>
<feature type="active site" description="Proton acceptor" evidence="4">
    <location>
        <position position="151"/>
    </location>
</feature>
<dbReference type="SUPFAM" id="SSF52151">
    <property type="entry name" value="FabD/lysophospholipase-like"/>
    <property type="match status" value="1"/>
</dbReference>
<dbReference type="InterPro" id="IPR002641">
    <property type="entry name" value="PNPLA_dom"/>
</dbReference>
<comment type="caution">
    <text evidence="4">Lacks conserved residue(s) required for the propagation of feature annotation.</text>
</comment>
<feature type="short sequence motif" description="DGA/G" evidence="4">
    <location>
        <begin position="151"/>
        <end position="153"/>
    </location>
</feature>
<reference evidence="7" key="1">
    <citation type="submission" date="2017-06" db="EMBL/GenBank/DDBJ databases">
        <title>Capnocytophaga spp. assemblies.</title>
        <authorList>
            <person name="Gulvik C.A."/>
        </authorList>
    </citation>
    <scope>NUCLEOTIDE SEQUENCE [LARGE SCALE GENOMIC DNA]</scope>
    <source>
        <strain evidence="7">H6253</strain>
    </source>
</reference>
<keyword evidence="2 4" id="KW-0442">Lipid degradation</keyword>
<dbReference type="RefSeq" id="WP_095914180.1">
    <property type="nucleotide sequence ID" value="NZ_CP022384.1"/>
</dbReference>
<dbReference type="KEGG" id="clk:CGC53_07100"/>
<evidence type="ECO:0000256" key="1">
    <source>
        <dbReference type="ARBA" id="ARBA00022801"/>
    </source>
</evidence>
<dbReference type="InterPro" id="IPR016035">
    <property type="entry name" value="Acyl_Trfase/lysoPLipase"/>
</dbReference>
<dbReference type="PROSITE" id="PS51635">
    <property type="entry name" value="PNPLA"/>
    <property type="match status" value="1"/>
</dbReference>
<keyword evidence="1 4" id="KW-0378">Hydrolase</keyword>
<evidence type="ECO:0000256" key="4">
    <source>
        <dbReference type="PROSITE-ProRule" id="PRU01161"/>
    </source>
</evidence>
<protein>
    <submittedName>
        <fullName evidence="6">Phospholipase</fullName>
    </submittedName>
</protein>
<keyword evidence="7" id="KW-1185">Reference proteome</keyword>
<dbReference type="Gene3D" id="3.40.1090.10">
    <property type="entry name" value="Cytosolic phospholipase A2 catalytic domain"/>
    <property type="match status" value="2"/>
</dbReference>
<dbReference type="InterPro" id="IPR050301">
    <property type="entry name" value="NTE"/>
</dbReference>
<dbReference type="PANTHER" id="PTHR14226">
    <property type="entry name" value="NEUROPATHY TARGET ESTERASE/SWISS CHEESE D.MELANOGASTER"/>
    <property type="match status" value="1"/>
</dbReference>
<dbReference type="GO" id="GO:0016042">
    <property type="term" value="P:lipid catabolic process"/>
    <property type="evidence" value="ECO:0007669"/>
    <property type="project" value="UniProtKB-UniRule"/>
</dbReference>
<evidence type="ECO:0000256" key="2">
    <source>
        <dbReference type="ARBA" id="ARBA00022963"/>
    </source>
</evidence>
<feature type="active site" description="Nucleophile" evidence="4">
    <location>
        <position position="39"/>
    </location>
</feature>
<evidence type="ECO:0000259" key="5">
    <source>
        <dbReference type="PROSITE" id="PS51635"/>
    </source>
</evidence>
<sequence length="256" mass="28556">MKKLGLVFSGGGVRALAHAGLLKALDENGIQPSIISGTSGGALVGGLYACGVAPEQMLDFFKKTPVFKWSMLTFKKIGLVDSGKYTKFFQKYFKYPTFEDLRIPLSVAATNLLTGKVKYFREGELIQPLIASSALPPYFSPVKIGDGLYSDGGLLDNLPIEPIRKRCEVIIGSFINPLEVITENELTSSFHFMQRIYSIAMDGNYSRKFKKCDHVFFHNLSNIGVLDTKMLERAYHYGYEQTNQQIELIKSLLVTD</sequence>
<feature type="short sequence motif" description="GXSXG" evidence="4">
    <location>
        <begin position="37"/>
        <end position="41"/>
    </location>
</feature>
<dbReference type="Proteomes" id="UP000217276">
    <property type="component" value="Chromosome"/>
</dbReference>
<feature type="domain" description="PNPLA" evidence="5">
    <location>
        <begin position="6"/>
        <end position="164"/>
    </location>
</feature>
<dbReference type="EMBL" id="CP022384">
    <property type="protein sequence ID" value="ATA82128.1"/>
    <property type="molecule type" value="Genomic_DNA"/>
</dbReference>
<name>A0A250FDL5_9FLAO</name>
<dbReference type="CDD" id="cd07205">
    <property type="entry name" value="Pat_PNPLA6_PNPLA7_NTE1_like"/>
    <property type="match status" value="1"/>
</dbReference>
<dbReference type="PANTHER" id="PTHR14226:SF29">
    <property type="entry name" value="NEUROPATHY TARGET ESTERASE SWS"/>
    <property type="match status" value="1"/>
</dbReference>
<dbReference type="GO" id="GO:0016787">
    <property type="term" value="F:hydrolase activity"/>
    <property type="evidence" value="ECO:0007669"/>
    <property type="project" value="UniProtKB-UniRule"/>
</dbReference>
<evidence type="ECO:0000256" key="3">
    <source>
        <dbReference type="ARBA" id="ARBA00023098"/>
    </source>
</evidence>
<evidence type="ECO:0000313" key="7">
    <source>
        <dbReference type="Proteomes" id="UP000217276"/>
    </source>
</evidence>
<accession>A0A250FDL5</accession>
<dbReference type="AlphaFoldDB" id="A0A250FDL5"/>
<keyword evidence="3 4" id="KW-0443">Lipid metabolism</keyword>
<dbReference type="Pfam" id="PF01734">
    <property type="entry name" value="Patatin"/>
    <property type="match status" value="1"/>
</dbReference>